<reference evidence="3" key="1">
    <citation type="submission" date="2021-09" db="EMBL/GenBank/DDBJ databases">
        <title>Fulvivirga sp. isolated from coastal sediment.</title>
        <authorList>
            <person name="Yu H."/>
        </authorList>
    </citation>
    <scope>NUCLEOTIDE SEQUENCE</scope>
    <source>
        <strain evidence="3">1062</strain>
    </source>
</reference>
<evidence type="ECO:0000313" key="4">
    <source>
        <dbReference type="Proteomes" id="UP001139409"/>
    </source>
</evidence>
<keyword evidence="2" id="KW-0732">Signal</keyword>
<keyword evidence="4" id="KW-1185">Reference proteome</keyword>
<sequence>MKYFLATLFILGIFRLSIAQENPNPVFVFPERPDWNLIYEGDTLAFQLSVTDTLNRAYRIGYLTDEQIDIQLDSTGNFLWSPSFDLVDRLNPYKNFSIILEALFEDGEKLRREINFSVFHVNRPPLVEELPVFYVRQGMNNDVALNQMNQILDPDGDPIVFKPVLSEMPEGASLSEIGVFSWKPSRNQFRDMRDEPLKVPFIVQDQPFKSEATGVLYISPTQMDLPPEIVMVPNDSVITVKEDEFMNLNFYLTDPNGDDDIREVDFVANDPRIEKHLFQRNTATQWEFKWMPGYDFVELENGTREVEFTFFVLDESNRRTERRLLVKVEDTENLDEKDQRLFQKYKAMLIETMNLIAHLDETQNTLNKELRKAKKGTKNRAIMNASLGALTGVGPVFLEDPSKDYVTGIGGTAVLTMGTLEATDVIGRSKEDILSKMKLSIDLRNQLQTEGDQFARKYALKSRRRDSEFFTDIDKLKKQLNNKQLILLELDAAWENPKKPSDANIRKAFPDYNNEGFE</sequence>
<evidence type="ECO:0000256" key="1">
    <source>
        <dbReference type="SAM" id="MobiDB-lite"/>
    </source>
</evidence>
<organism evidence="3 4">
    <name type="scientific">Fulvivirga sedimenti</name>
    <dbReference type="NCBI Taxonomy" id="2879465"/>
    <lineage>
        <taxon>Bacteria</taxon>
        <taxon>Pseudomonadati</taxon>
        <taxon>Bacteroidota</taxon>
        <taxon>Cytophagia</taxon>
        <taxon>Cytophagales</taxon>
        <taxon>Fulvivirgaceae</taxon>
        <taxon>Fulvivirga</taxon>
    </lineage>
</organism>
<dbReference type="AlphaFoldDB" id="A0A9X1KZ31"/>
<feature type="compositionally biased region" description="Basic and acidic residues" evidence="1">
    <location>
        <begin position="498"/>
        <end position="509"/>
    </location>
</feature>
<comment type="caution">
    <text evidence="3">The sequence shown here is derived from an EMBL/GenBank/DDBJ whole genome shotgun (WGS) entry which is preliminary data.</text>
</comment>
<dbReference type="Proteomes" id="UP001139409">
    <property type="component" value="Unassembled WGS sequence"/>
</dbReference>
<dbReference type="EMBL" id="JAIXNE010000001">
    <property type="protein sequence ID" value="MCA6074251.1"/>
    <property type="molecule type" value="Genomic_DNA"/>
</dbReference>
<gene>
    <name evidence="3" type="ORF">LDX50_05190</name>
</gene>
<protein>
    <submittedName>
        <fullName evidence="3">Uncharacterized protein</fullName>
    </submittedName>
</protein>
<name>A0A9X1KZ31_9BACT</name>
<accession>A0A9X1KZ31</accession>
<evidence type="ECO:0000256" key="2">
    <source>
        <dbReference type="SAM" id="SignalP"/>
    </source>
</evidence>
<feature type="signal peptide" evidence="2">
    <location>
        <begin position="1"/>
        <end position="19"/>
    </location>
</feature>
<dbReference type="RefSeq" id="WP_225697347.1">
    <property type="nucleotide sequence ID" value="NZ_JAIXNE010000001.1"/>
</dbReference>
<feature type="region of interest" description="Disordered" evidence="1">
    <location>
        <begin position="498"/>
        <end position="518"/>
    </location>
</feature>
<feature type="chain" id="PRO_5040807318" evidence="2">
    <location>
        <begin position="20"/>
        <end position="518"/>
    </location>
</feature>
<evidence type="ECO:0000313" key="3">
    <source>
        <dbReference type="EMBL" id="MCA6074251.1"/>
    </source>
</evidence>
<proteinExistence type="predicted"/>